<feature type="region of interest" description="Disordered" evidence="1">
    <location>
        <begin position="177"/>
        <end position="284"/>
    </location>
</feature>
<dbReference type="OrthoDB" id="6367977at2759"/>
<organism evidence="2 3">
    <name type="scientific">Daphnia pulex</name>
    <name type="common">Water flea</name>
    <dbReference type="NCBI Taxonomy" id="6669"/>
    <lineage>
        <taxon>Eukaryota</taxon>
        <taxon>Metazoa</taxon>
        <taxon>Ecdysozoa</taxon>
        <taxon>Arthropoda</taxon>
        <taxon>Crustacea</taxon>
        <taxon>Branchiopoda</taxon>
        <taxon>Diplostraca</taxon>
        <taxon>Cladocera</taxon>
        <taxon>Anomopoda</taxon>
        <taxon>Daphniidae</taxon>
        <taxon>Daphnia</taxon>
    </lineage>
</organism>
<accession>E9I125</accession>
<feature type="compositionally biased region" description="Polar residues" evidence="1">
    <location>
        <begin position="200"/>
        <end position="212"/>
    </location>
</feature>
<name>E9I125_DAPPU</name>
<dbReference type="InParanoid" id="E9I125"/>
<keyword evidence="3" id="KW-1185">Reference proteome</keyword>
<evidence type="ECO:0000313" key="2">
    <source>
        <dbReference type="EMBL" id="EFX62305.1"/>
    </source>
</evidence>
<reference evidence="2 3" key="1">
    <citation type="journal article" date="2011" name="Science">
        <title>The ecoresponsive genome of Daphnia pulex.</title>
        <authorList>
            <person name="Colbourne J.K."/>
            <person name="Pfrender M.E."/>
            <person name="Gilbert D."/>
            <person name="Thomas W.K."/>
            <person name="Tucker A."/>
            <person name="Oakley T.H."/>
            <person name="Tokishita S."/>
            <person name="Aerts A."/>
            <person name="Arnold G.J."/>
            <person name="Basu M.K."/>
            <person name="Bauer D.J."/>
            <person name="Caceres C.E."/>
            <person name="Carmel L."/>
            <person name="Casola C."/>
            <person name="Choi J.H."/>
            <person name="Detter J.C."/>
            <person name="Dong Q."/>
            <person name="Dusheyko S."/>
            <person name="Eads B.D."/>
            <person name="Frohlich T."/>
            <person name="Geiler-Samerotte K.A."/>
            <person name="Gerlach D."/>
            <person name="Hatcher P."/>
            <person name="Jogdeo S."/>
            <person name="Krijgsveld J."/>
            <person name="Kriventseva E.V."/>
            <person name="Kultz D."/>
            <person name="Laforsch C."/>
            <person name="Lindquist E."/>
            <person name="Lopez J."/>
            <person name="Manak J.R."/>
            <person name="Muller J."/>
            <person name="Pangilinan J."/>
            <person name="Patwardhan R.P."/>
            <person name="Pitluck S."/>
            <person name="Pritham E.J."/>
            <person name="Rechtsteiner A."/>
            <person name="Rho M."/>
            <person name="Rogozin I.B."/>
            <person name="Sakarya O."/>
            <person name="Salamov A."/>
            <person name="Schaack S."/>
            <person name="Shapiro H."/>
            <person name="Shiga Y."/>
            <person name="Skalitzky C."/>
            <person name="Smith Z."/>
            <person name="Souvorov A."/>
            <person name="Sung W."/>
            <person name="Tang Z."/>
            <person name="Tsuchiya D."/>
            <person name="Tu H."/>
            <person name="Vos H."/>
            <person name="Wang M."/>
            <person name="Wolf Y.I."/>
            <person name="Yamagata H."/>
            <person name="Yamada T."/>
            <person name="Ye Y."/>
            <person name="Shaw J.R."/>
            <person name="Andrews J."/>
            <person name="Crease T.J."/>
            <person name="Tang H."/>
            <person name="Lucas S.M."/>
            <person name="Robertson H.M."/>
            <person name="Bork P."/>
            <person name="Koonin E.V."/>
            <person name="Zdobnov E.M."/>
            <person name="Grigoriev I.V."/>
            <person name="Lynch M."/>
            <person name="Boore J.L."/>
        </authorList>
    </citation>
    <scope>NUCLEOTIDE SEQUENCE [LARGE SCALE GENOMIC DNA]</scope>
</reference>
<dbReference type="EMBL" id="GL733691">
    <property type="protein sequence ID" value="EFX62305.1"/>
    <property type="molecule type" value="Genomic_DNA"/>
</dbReference>
<dbReference type="HOGENOM" id="CLU_869480_0_0_1"/>
<gene>
    <name evidence="2" type="ORF">DAPPUDRAFT_270650</name>
</gene>
<protein>
    <submittedName>
        <fullName evidence="2">Uncharacterized protein</fullName>
    </submittedName>
</protein>
<dbReference type="Proteomes" id="UP000000305">
    <property type="component" value="Unassembled WGS sequence"/>
</dbReference>
<feature type="compositionally biased region" description="Low complexity" evidence="1">
    <location>
        <begin position="183"/>
        <end position="199"/>
    </location>
</feature>
<proteinExistence type="predicted"/>
<sequence>MGMVVKDVYGLHRVITQKTTVLSSLIESNGLSVLCKSSIGKDMDSSVDVAVTMPDSRQLEGLLRQMDDDEDADQETVVKMFNLEAVAGKIFNCKKKSVGEFDEDADDEGDNPLAVLEVELDAEDEVNSENMADWLKKLHIRTQHLVGKVTVNGMSRLAATNNVATALTRFKGKVRVDNSGNRAASDGNSNGDNNSAEEGQSTFPELPTTPTEISKDVPTEKENPSKESAAVRSKKEMKPSSKTKTARRKETSPSISSSGTKAAASSSEIRKTVRTKSHPTAINSLPAPARTAAVVSSLKTNKVKAIKISVRSSGIKSKVH</sequence>
<evidence type="ECO:0000313" key="3">
    <source>
        <dbReference type="Proteomes" id="UP000000305"/>
    </source>
</evidence>
<evidence type="ECO:0000256" key="1">
    <source>
        <dbReference type="SAM" id="MobiDB-lite"/>
    </source>
</evidence>
<dbReference type="KEGG" id="dpx:DAPPUDRAFT_270650"/>
<dbReference type="AlphaFoldDB" id="E9I125"/>
<feature type="compositionally biased region" description="Low complexity" evidence="1">
    <location>
        <begin position="254"/>
        <end position="267"/>
    </location>
</feature>
<feature type="compositionally biased region" description="Basic and acidic residues" evidence="1">
    <location>
        <begin position="213"/>
        <end position="225"/>
    </location>
</feature>